<feature type="transmembrane region" description="Helical" evidence="2">
    <location>
        <begin position="28"/>
        <end position="50"/>
    </location>
</feature>
<keyword evidence="4" id="KW-1185">Reference proteome</keyword>
<gene>
    <name evidence="3" type="ORF">SNA_13755</name>
</gene>
<feature type="transmembrane region" description="Helical" evidence="2">
    <location>
        <begin position="131"/>
        <end position="149"/>
    </location>
</feature>
<evidence type="ECO:0000256" key="2">
    <source>
        <dbReference type="SAM" id="Phobius"/>
    </source>
</evidence>
<feature type="compositionally biased region" description="Polar residues" evidence="1">
    <location>
        <begin position="309"/>
        <end position="321"/>
    </location>
</feature>
<evidence type="ECO:0000313" key="3">
    <source>
        <dbReference type="EMBL" id="KIZ17554.1"/>
    </source>
</evidence>
<keyword evidence="2" id="KW-0812">Transmembrane</keyword>
<sequence>MPAVLISLSVLMQAGCFGYLSGRLTPSGSLLLSCTGFLLSALLFTALYLVRRGRPRSAVPGPAPAPAVRRRVRRLMWLMNLVTALTFVSFYVSLAWVPATLASGVETALGPLALAVISVVLRGGECPAPRAWGTAAALAVVGGALAWSLTGGAGMGWSALAGLGLVMVAGAGASGLALISKALGELGVDPVTVTAHRFHLTYLGAGALFVLQGGSPHESGVPPMVIPLLGVAAITVPLFVLQVGLQRAHPMAAMTILTTLPGMTYLSEALWGGGVNIVSLALTGLLVVLAVVSAAPRRNGDRAEDQPPELSSTSVGNEARS</sequence>
<evidence type="ECO:0000313" key="4">
    <source>
        <dbReference type="Proteomes" id="UP000032458"/>
    </source>
</evidence>
<proteinExistence type="predicted"/>
<dbReference type="PATRIC" id="fig|1240678.4.peg.2882"/>
<feature type="transmembrane region" description="Helical" evidence="2">
    <location>
        <begin position="191"/>
        <end position="212"/>
    </location>
</feature>
<dbReference type="Proteomes" id="UP000032458">
    <property type="component" value="Unassembled WGS sequence"/>
</dbReference>
<keyword evidence="2" id="KW-1133">Transmembrane helix</keyword>
<evidence type="ECO:0008006" key="5">
    <source>
        <dbReference type="Google" id="ProtNLM"/>
    </source>
</evidence>
<comment type="caution">
    <text evidence="3">The sequence shown here is derived from an EMBL/GenBank/DDBJ whole genome shotgun (WGS) entry which is preliminary data.</text>
</comment>
<accession>A0A0D7CMU0</accession>
<feature type="transmembrane region" description="Helical" evidence="2">
    <location>
        <begin position="224"/>
        <end position="245"/>
    </location>
</feature>
<dbReference type="AlphaFoldDB" id="A0A0D7CMU0"/>
<keyword evidence="2" id="KW-0472">Membrane</keyword>
<feature type="transmembrane region" description="Helical" evidence="2">
    <location>
        <begin position="155"/>
        <end position="179"/>
    </location>
</feature>
<protein>
    <recommendedName>
        <fullName evidence="5">EamA domain-containing protein</fullName>
    </recommendedName>
</protein>
<organism evidence="3 4">
    <name type="scientific">Streptomyces natalensis ATCC 27448</name>
    <dbReference type="NCBI Taxonomy" id="1240678"/>
    <lineage>
        <taxon>Bacteria</taxon>
        <taxon>Bacillati</taxon>
        <taxon>Actinomycetota</taxon>
        <taxon>Actinomycetes</taxon>
        <taxon>Kitasatosporales</taxon>
        <taxon>Streptomycetaceae</taxon>
        <taxon>Streptomyces</taxon>
    </lineage>
</organism>
<name>A0A0D7CMU0_9ACTN</name>
<feature type="transmembrane region" description="Helical" evidence="2">
    <location>
        <begin position="75"/>
        <end position="96"/>
    </location>
</feature>
<dbReference type="RefSeq" id="WP_030063394.1">
    <property type="nucleotide sequence ID" value="NZ_JRKI01000018.1"/>
</dbReference>
<dbReference type="EMBL" id="JRKI01000018">
    <property type="protein sequence ID" value="KIZ17554.1"/>
    <property type="molecule type" value="Genomic_DNA"/>
</dbReference>
<reference evidence="3 4" key="1">
    <citation type="submission" date="2014-09" db="EMBL/GenBank/DDBJ databases">
        <title>Draft genome sequence of Streptomyces natalensis ATCC 27448, producer of the antifungal pimaricin.</title>
        <authorList>
            <person name="Mendes M.V."/>
            <person name="Beites T."/>
            <person name="Pires S."/>
            <person name="Santos C.L."/>
            <person name="Moradas-Ferreira P."/>
        </authorList>
    </citation>
    <scope>NUCLEOTIDE SEQUENCE [LARGE SCALE GENOMIC DNA]</scope>
    <source>
        <strain evidence="3 4">ATCC 27448</strain>
    </source>
</reference>
<evidence type="ECO:0000256" key="1">
    <source>
        <dbReference type="SAM" id="MobiDB-lite"/>
    </source>
</evidence>
<feature type="region of interest" description="Disordered" evidence="1">
    <location>
        <begin position="298"/>
        <end position="321"/>
    </location>
</feature>
<feature type="transmembrane region" description="Helical" evidence="2">
    <location>
        <begin position="277"/>
        <end position="295"/>
    </location>
</feature>